<sequence length="116" mass="13091">MEDQQKVLLEQMSDISTCKQQLADMMISIPPVLNDTESAKVAKHTKSSLRLKTSKSKIKPTNQYLTTRVNSMECLVACCCFLAPLSSRDDFLLRSFITPYADKGTQTLRFCYKSVS</sequence>
<gene>
    <name evidence="1" type="ORF">CEXT_254151</name>
</gene>
<comment type="caution">
    <text evidence="1">The sequence shown here is derived from an EMBL/GenBank/DDBJ whole genome shotgun (WGS) entry which is preliminary data.</text>
</comment>
<protein>
    <submittedName>
        <fullName evidence="1">Uncharacterized protein</fullName>
    </submittedName>
</protein>
<dbReference type="Proteomes" id="UP001054945">
    <property type="component" value="Unassembled WGS sequence"/>
</dbReference>
<reference evidence="1 2" key="1">
    <citation type="submission" date="2021-06" db="EMBL/GenBank/DDBJ databases">
        <title>Caerostris extrusa draft genome.</title>
        <authorList>
            <person name="Kono N."/>
            <person name="Arakawa K."/>
        </authorList>
    </citation>
    <scope>NUCLEOTIDE SEQUENCE [LARGE SCALE GENOMIC DNA]</scope>
</reference>
<dbReference type="EMBL" id="BPLR01011904">
    <property type="protein sequence ID" value="GIY49863.1"/>
    <property type="molecule type" value="Genomic_DNA"/>
</dbReference>
<dbReference type="AlphaFoldDB" id="A0AAV4TZ38"/>
<organism evidence="1 2">
    <name type="scientific">Caerostris extrusa</name>
    <name type="common">Bark spider</name>
    <name type="synonym">Caerostris bankana</name>
    <dbReference type="NCBI Taxonomy" id="172846"/>
    <lineage>
        <taxon>Eukaryota</taxon>
        <taxon>Metazoa</taxon>
        <taxon>Ecdysozoa</taxon>
        <taxon>Arthropoda</taxon>
        <taxon>Chelicerata</taxon>
        <taxon>Arachnida</taxon>
        <taxon>Araneae</taxon>
        <taxon>Araneomorphae</taxon>
        <taxon>Entelegynae</taxon>
        <taxon>Araneoidea</taxon>
        <taxon>Araneidae</taxon>
        <taxon>Caerostris</taxon>
    </lineage>
</organism>
<proteinExistence type="predicted"/>
<evidence type="ECO:0000313" key="2">
    <source>
        <dbReference type="Proteomes" id="UP001054945"/>
    </source>
</evidence>
<name>A0AAV4TZ38_CAEEX</name>
<keyword evidence="2" id="KW-1185">Reference proteome</keyword>
<evidence type="ECO:0000313" key="1">
    <source>
        <dbReference type="EMBL" id="GIY49863.1"/>
    </source>
</evidence>
<accession>A0AAV4TZ38</accession>